<evidence type="ECO:0000256" key="1">
    <source>
        <dbReference type="ARBA" id="ARBA00006115"/>
    </source>
</evidence>
<dbReference type="EMBL" id="AP019827">
    <property type="protein sequence ID" value="BBM41654.1"/>
    <property type="molecule type" value="Genomic_DNA"/>
</dbReference>
<protein>
    <recommendedName>
        <fullName evidence="2">mannose-1-phosphate guanylyltransferase</fullName>
        <ecNumber evidence="2">2.7.7.13</ecNumber>
    </recommendedName>
</protein>
<dbReference type="InterPro" id="IPR005835">
    <property type="entry name" value="NTP_transferase_dom"/>
</dbReference>
<evidence type="ECO:0000256" key="2">
    <source>
        <dbReference type="ARBA" id="ARBA00012387"/>
    </source>
</evidence>
<evidence type="ECO:0000256" key="3">
    <source>
        <dbReference type="ARBA" id="ARBA00022679"/>
    </source>
</evidence>
<dbReference type="GO" id="GO:0005525">
    <property type="term" value="F:GTP binding"/>
    <property type="evidence" value="ECO:0007669"/>
    <property type="project" value="UniProtKB-KW"/>
</dbReference>
<gene>
    <name evidence="10" type="primary">manC1</name>
    <name evidence="10" type="ORF">JCM16776_1900</name>
</gene>
<dbReference type="STRING" id="1122172.GCA_000373045_01450"/>
<evidence type="ECO:0000259" key="9">
    <source>
        <dbReference type="Pfam" id="PF22640"/>
    </source>
</evidence>
<dbReference type="AlphaFoldDB" id="A0A510JR18"/>
<dbReference type="KEGG" id="lsz:JCM16776_1900"/>
<evidence type="ECO:0000256" key="5">
    <source>
        <dbReference type="ARBA" id="ARBA00022741"/>
    </source>
</evidence>
<dbReference type="InterPro" id="IPR029044">
    <property type="entry name" value="Nucleotide-diphossugar_trans"/>
</dbReference>
<dbReference type="GO" id="GO:0004475">
    <property type="term" value="F:mannose-1-phosphate guanylyltransferase (GTP) activity"/>
    <property type="evidence" value="ECO:0007669"/>
    <property type="project" value="UniProtKB-EC"/>
</dbReference>
<dbReference type="Pfam" id="PF00483">
    <property type="entry name" value="NTP_transferase"/>
    <property type="match status" value="1"/>
</dbReference>
<evidence type="ECO:0000256" key="7">
    <source>
        <dbReference type="ARBA" id="ARBA00047343"/>
    </source>
</evidence>
<keyword evidence="5" id="KW-0547">Nucleotide-binding</keyword>
<dbReference type="RefSeq" id="WP_018451070.1">
    <property type="nucleotide sequence ID" value="NZ_AP019827.1"/>
</dbReference>
<sequence>MTSVVIMAGGKGERFWPKSRINLPKQFLSLTDDGKSMIQHTVERVKSLVNIENIYVVTNEMYKNLVLKHVPDIPEENIIIEPAAKNTAPCIGLAAIHIAKKDINSKMIILPSDHLIKFNEIFIDTLKTALDVVEKGDNLATIGITPNYPETGYGYINFTKGESFKDSTNIYEVLRFVEKPNLEKAKEYLTSGQYLWNSGMFVWKASTILKNFKEYLPEIYEGLQKIGKSINTGKYEEVLKKEFLNLPSESIDYGIMEKAKNIYVIPGNFGWDDVGSWLSLERINKTNQDGNVITGNVISIKTKNTIIQGSDKLIATIGLEDIVVVDTDDVTLICHKNNTQEVKEIISNLRICNRNEYL</sequence>
<feature type="domain" description="Nucleotidyl transferase" evidence="8">
    <location>
        <begin position="4"/>
        <end position="287"/>
    </location>
</feature>
<comment type="catalytic activity">
    <reaction evidence="7">
        <text>alpha-D-mannose 1-phosphate + GTP + H(+) = GDP-alpha-D-mannose + diphosphate</text>
        <dbReference type="Rhea" id="RHEA:15229"/>
        <dbReference type="ChEBI" id="CHEBI:15378"/>
        <dbReference type="ChEBI" id="CHEBI:33019"/>
        <dbReference type="ChEBI" id="CHEBI:37565"/>
        <dbReference type="ChEBI" id="CHEBI:57527"/>
        <dbReference type="ChEBI" id="CHEBI:58409"/>
        <dbReference type="EC" id="2.7.7.13"/>
    </reaction>
</comment>
<feature type="domain" description="MannoseP isomerase/GMP-like beta-helix" evidence="9">
    <location>
        <begin position="295"/>
        <end position="349"/>
    </location>
</feature>
<proteinExistence type="inferred from homology"/>
<dbReference type="SUPFAM" id="SSF53448">
    <property type="entry name" value="Nucleotide-diphospho-sugar transferases"/>
    <property type="match status" value="1"/>
</dbReference>
<organism evidence="10 11">
    <name type="scientific">Leptotrichia shahii</name>
    <dbReference type="NCBI Taxonomy" id="157691"/>
    <lineage>
        <taxon>Bacteria</taxon>
        <taxon>Fusobacteriati</taxon>
        <taxon>Fusobacteriota</taxon>
        <taxon>Fusobacteriia</taxon>
        <taxon>Fusobacteriales</taxon>
        <taxon>Leptotrichiaceae</taxon>
        <taxon>Leptotrichia</taxon>
    </lineage>
</organism>
<dbReference type="EC" id="2.7.7.13" evidence="2"/>
<dbReference type="InterPro" id="IPR049577">
    <property type="entry name" value="GMPP_N"/>
</dbReference>
<name>A0A510JR18_9FUSO</name>
<evidence type="ECO:0000313" key="11">
    <source>
        <dbReference type="Proteomes" id="UP000322617"/>
    </source>
</evidence>
<dbReference type="Proteomes" id="UP000322617">
    <property type="component" value="Chromosome"/>
</dbReference>
<evidence type="ECO:0000313" key="10">
    <source>
        <dbReference type="EMBL" id="BBM41654.1"/>
    </source>
</evidence>
<comment type="similarity">
    <text evidence="1">Belongs to the mannose-6-phosphate isomerase type 2 family.</text>
</comment>
<dbReference type="InterPro" id="IPR054566">
    <property type="entry name" value="ManC/GMP-like_b-helix"/>
</dbReference>
<dbReference type="FunFam" id="3.90.550.10:FF:000046">
    <property type="entry name" value="Mannose-1-phosphate guanylyltransferase (GDP)"/>
    <property type="match status" value="1"/>
</dbReference>
<reference evidence="10 11" key="1">
    <citation type="submission" date="2019-07" db="EMBL/GenBank/DDBJ databases">
        <title>Complete Genome Sequence of Leptotrichia shahii Strain JCM 16776.</title>
        <authorList>
            <person name="Watanabe S."/>
            <person name="Cui L."/>
        </authorList>
    </citation>
    <scope>NUCLEOTIDE SEQUENCE [LARGE SCALE GENOMIC DNA]</scope>
    <source>
        <strain evidence="10 11">JCM16776</strain>
    </source>
</reference>
<keyword evidence="3 10" id="KW-0808">Transferase</keyword>
<dbReference type="PANTHER" id="PTHR46390">
    <property type="entry name" value="MANNOSE-1-PHOSPHATE GUANYLYLTRANSFERASE"/>
    <property type="match status" value="1"/>
</dbReference>
<keyword evidence="4 10" id="KW-0548">Nucleotidyltransferase</keyword>
<dbReference type="GO" id="GO:0009298">
    <property type="term" value="P:GDP-mannose biosynthetic process"/>
    <property type="evidence" value="ECO:0007669"/>
    <property type="project" value="TreeGrafter"/>
</dbReference>
<dbReference type="InterPro" id="IPR051161">
    <property type="entry name" value="Mannose-6P_isomerase_type2"/>
</dbReference>
<dbReference type="SUPFAM" id="SSF159283">
    <property type="entry name" value="Guanosine diphospho-D-mannose pyrophosphorylase/mannose-6-phosphate isomerase linker domain"/>
    <property type="match status" value="1"/>
</dbReference>
<accession>A0A510JR18</accession>
<dbReference type="PANTHER" id="PTHR46390:SF1">
    <property type="entry name" value="MANNOSE-1-PHOSPHATE GUANYLYLTRANSFERASE"/>
    <property type="match status" value="1"/>
</dbReference>
<dbReference type="Gene3D" id="3.90.550.10">
    <property type="entry name" value="Spore Coat Polysaccharide Biosynthesis Protein SpsA, Chain A"/>
    <property type="match status" value="1"/>
</dbReference>
<dbReference type="Pfam" id="PF22640">
    <property type="entry name" value="ManC_GMP_beta-helix"/>
    <property type="match status" value="1"/>
</dbReference>
<evidence type="ECO:0000256" key="6">
    <source>
        <dbReference type="ARBA" id="ARBA00023134"/>
    </source>
</evidence>
<evidence type="ECO:0000256" key="4">
    <source>
        <dbReference type="ARBA" id="ARBA00022695"/>
    </source>
</evidence>
<dbReference type="CDD" id="cd02509">
    <property type="entry name" value="GDP-M1P_Guanylyltransferase"/>
    <property type="match status" value="1"/>
</dbReference>
<keyword evidence="6" id="KW-0342">GTP-binding</keyword>
<evidence type="ECO:0000259" key="8">
    <source>
        <dbReference type="Pfam" id="PF00483"/>
    </source>
</evidence>
<keyword evidence="11" id="KW-1185">Reference proteome</keyword>